<name>A0A8H8A1W1_9FUNG</name>
<comment type="caution">
    <text evidence="1">The sequence shown here is derived from an EMBL/GenBank/DDBJ whole genome shotgun (WGS) entry which is preliminary data.</text>
</comment>
<protein>
    <submittedName>
        <fullName evidence="1">Uncharacterized protein</fullName>
    </submittedName>
</protein>
<organism evidence="1 2">
    <name type="scientific">Olpidium bornovanus</name>
    <dbReference type="NCBI Taxonomy" id="278681"/>
    <lineage>
        <taxon>Eukaryota</taxon>
        <taxon>Fungi</taxon>
        <taxon>Fungi incertae sedis</taxon>
        <taxon>Olpidiomycota</taxon>
        <taxon>Olpidiomycotina</taxon>
        <taxon>Olpidiomycetes</taxon>
        <taxon>Olpidiales</taxon>
        <taxon>Olpidiaceae</taxon>
        <taxon>Olpidium</taxon>
    </lineage>
</organism>
<keyword evidence="2" id="KW-1185">Reference proteome</keyword>
<dbReference type="EMBL" id="JAEFCI010000345">
    <property type="protein sequence ID" value="KAG5463618.1"/>
    <property type="molecule type" value="Genomic_DNA"/>
</dbReference>
<evidence type="ECO:0000313" key="1">
    <source>
        <dbReference type="EMBL" id="KAG5463618.1"/>
    </source>
</evidence>
<proteinExistence type="predicted"/>
<sequence>MLNWDSPAALWTNESAKIPDQPNNKKKEKISNIQISLPQVLLNVIFILCTALCDISDGQTFFTPDTGFHPNGLTQHFPTWGFDLVPAL</sequence>
<dbReference type="Proteomes" id="UP000673691">
    <property type="component" value="Unassembled WGS sequence"/>
</dbReference>
<reference evidence="1 2" key="1">
    <citation type="journal article" name="Sci. Rep.">
        <title>Genome-scale phylogenetic analyses confirm Olpidium as the closest living zoosporic fungus to the non-flagellated, terrestrial fungi.</title>
        <authorList>
            <person name="Chang Y."/>
            <person name="Rochon D."/>
            <person name="Sekimoto S."/>
            <person name="Wang Y."/>
            <person name="Chovatia M."/>
            <person name="Sandor L."/>
            <person name="Salamov A."/>
            <person name="Grigoriev I.V."/>
            <person name="Stajich J.E."/>
            <person name="Spatafora J.W."/>
        </authorList>
    </citation>
    <scope>NUCLEOTIDE SEQUENCE [LARGE SCALE GENOMIC DNA]</scope>
    <source>
        <strain evidence="1">S191</strain>
    </source>
</reference>
<dbReference type="AlphaFoldDB" id="A0A8H8A1W1"/>
<evidence type="ECO:0000313" key="2">
    <source>
        <dbReference type="Proteomes" id="UP000673691"/>
    </source>
</evidence>
<gene>
    <name evidence="1" type="ORF">BJ554DRAFT_6053</name>
</gene>
<accession>A0A8H8A1W1</accession>